<dbReference type="InterPro" id="IPR053193">
    <property type="entry name" value="MetalloPDE_YfcE-like"/>
</dbReference>
<dbReference type="RefSeq" id="WP_367885223.1">
    <property type="nucleotide sequence ID" value="NZ_CP130612.1"/>
</dbReference>
<dbReference type="InterPro" id="IPR024654">
    <property type="entry name" value="Calcineurin-like_PHP_lpxH"/>
</dbReference>
<dbReference type="GO" id="GO:0046872">
    <property type="term" value="F:metal ion binding"/>
    <property type="evidence" value="ECO:0007669"/>
    <property type="project" value="UniProtKB-KW"/>
</dbReference>
<comment type="similarity">
    <text evidence="1 2">Belongs to the metallophosphoesterase superfamily. YfcE family.</text>
</comment>
<dbReference type="PANTHER" id="PTHR43165">
    <property type="entry name" value="METALLOPHOSPHOESTERASE"/>
    <property type="match status" value="1"/>
</dbReference>
<evidence type="ECO:0000256" key="1">
    <source>
        <dbReference type="ARBA" id="ARBA00008950"/>
    </source>
</evidence>
<dbReference type="SUPFAM" id="SSF56300">
    <property type="entry name" value="Metallo-dependent phosphatases"/>
    <property type="match status" value="1"/>
</dbReference>
<evidence type="ECO:0000256" key="2">
    <source>
        <dbReference type="RuleBase" id="RU362039"/>
    </source>
</evidence>
<evidence type="ECO:0000313" key="6">
    <source>
        <dbReference type="Proteomes" id="UP001229955"/>
    </source>
</evidence>
<dbReference type="EMBL" id="CP130612">
    <property type="protein sequence ID" value="WKW12346.1"/>
    <property type="molecule type" value="Genomic_DNA"/>
</dbReference>
<feature type="domain" description="Calcineurin-like phosphoesterase" evidence="3">
    <location>
        <begin position="1"/>
        <end position="154"/>
    </location>
</feature>
<proteinExistence type="inferred from homology"/>
<evidence type="ECO:0000313" key="4">
    <source>
        <dbReference type="EMBL" id="WKW12346.1"/>
    </source>
</evidence>
<dbReference type="EC" id="3.1.4.-" evidence="2"/>
<dbReference type="GO" id="GO:0016787">
    <property type="term" value="F:hydrolase activity"/>
    <property type="evidence" value="ECO:0007669"/>
    <property type="project" value="UniProtKB-UniRule"/>
</dbReference>
<comment type="cofactor">
    <cofactor evidence="2">
        <name>a divalent metal cation</name>
        <dbReference type="ChEBI" id="CHEBI:60240"/>
    </cofactor>
</comment>
<dbReference type="Proteomes" id="UP001229955">
    <property type="component" value="Chromosome"/>
</dbReference>
<organism evidence="4">
    <name type="scientific">Pseudogemmatithrix spongiicola</name>
    <dbReference type="NCBI Taxonomy" id="3062599"/>
    <lineage>
        <taxon>Bacteria</taxon>
        <taxon>Pseudomonadati</taxon>
        <taxon>Gemmatimonadota</taxon>
        <taxon>Gemmatimonadia</taxon>
        <taxon>Gemmatimonadales</taxon>
        <taxon>Gemmatimonadaceae</taxon>
        <taxon>Pseudogemmatithrix</taxon>
    </lineage>
</organism>
<evidence type="ECO:0000259" key="3">
    <source>
        <dbReference type="Pfam" id="PF12850"/>
    </source>
</evidence>
<evidence type="ECO:0000313" key="5">
    <source>
        <dbReference type="EMBL" id="WKW15253.1"/>
    </source>
</evidence>
<keyword evidence="6" id="KW-1185">Reference proteome</keyword>
<dbReference type="Gene3D" id="3.60.21.10">
    <property type="match status" value="1"/>
</dbReference>
<dbReference type="InterPro" id="IPR041802">
    <property type="entry name" value="MPP_YfcE"/>
</dbReference>
<name>A0AA49JUQ0_9BACT</name>
<gene>
    <name evidence="4" type="ORF">Strain138_001631</name>
    <name evidence="5" type="ORF">Strain318_001630</name>
</gene>
<reference evidence="4" key="1">
    <citation type="submission" date="2023-07" db="EMBL/GenBank/DDBJ databases">
        <authorList>
            <person name="Haufschild T."/>
            <person name="Kallscheuer N."/>
            <person name="Hammer J."/>
            <person name="Kohn T."/>
            <person name="Kabuu M."/>
            <person name="Jogler M."/>
            <person name="Wohfarth N."/>
            <person name="Heuer A."/>
            <person name="Rohde M."/>
            <person name="van Teeseling M.C.F."/>
            <person name="Jogler C."/>
        </authorList>
    </citation>
    <scope>NUCLEOTIDE SEQUENCE</scope>
    <source>
        <strain evidence="4">Strain 138</strain>
        <strain evidence="5">Strain 318</strain>
    </source>
</reference>
<dbReference type="AlphaFoldDB" id="A0AA49JUQ0"/>
<dbReference type="Pfam" id="PF12850">
    <property type="entry name" value="Metallophos_2"/>
    <property type="match status" value="1"/>
</dbReference>
<dbReference type="CDD" id="cd00841">
    <property type="entry name" value="MPP_YfcE"/>
    <property type="match status" value="1"/>
</dbReference>
<dbReference type="InterPro" id="IPR029052">
    <property type="entry name" value="Metallo-depent_PP-like"/>
</dbReference>
<dbReference type="NCBIfam" id="TIGR00040">
    <property type="entry name" value="yfcE"/>
    <property type="match status" value="1"/>
</dbReference>
<accession>A0AA49JUQ0</accession>
<keyword evidence="2" id="KW-0479">Metal-binding</keyword>
<dbReference type="InterPro" id="IPR000979">
    <property type="entry name" value="Phosphodiesterase_MJ0936/Vps29"/>
</dbReference>
<dbReference type="KEGG" id="pspc:Strain318_001630"/>
<dbReference type="EMBL" id="CP130613">
    <property type="protein sequence ID" value="WKW15253.1"/>
    <property type="molecule type" value="Genomic_DNA"/>
</dbReference>
<accession>A0AA49Q730</accession>
<dbReference type="PANTHER" id="PTHR43165:SF1">
    <property type="entry name" value="PHOSPHODIESTERASE MJ0936"/>
    <property type="match status" value="1"/>
</dbReference>
<sequence>MRIGLMADTHDRVPAIDALLREMLARDVHFVLHAGDFCSPFSLKPFQDHGVALAGVFGRNDGDPEGLRAMAAQAMGQELFESPHAMTLSDQKILVVHDIGDVVERSVLAHALVVHGHTHLQEMKTRNNTLIVNPGEACGWLYGSPSAAILDLASKHVEFIKLDGPEWKT</sequence>
<protein>
    <recommendedName>
        <fullName evidence="2">Phosphoesterase</fullName>
        <ecNumber evidence="2">3.1.4.-</ecNumber>
    </recommendedName>
</protein>